<protein>
    <recommendedName>
        <fullName evidence="3">ABM domain-containing protein</fullName>
    </recommendedName>
</protein>
<dbReference type="AlphaFoldDB" id="A0AAI8TQE6"/>
<accession>A0AAI8TQE6</accession>
<evidence type="ECO:0000313" key="2">
    <source>
        <dbReference type="Proteomes" id="UP001241092"/>
    </source>
</evidence>
<evidence type="ECO:0008006" key="3">
    <source>
        <dbReference type="Google" id="ProtNLM"/>
    </source>
</evidence>
<gene>
    <name evidence="1" type="ORF">hbim_00592</name>
</gene>
<dbReference type="EMBL" id="AP027452">
    <property type="protein sequence ID" value="BDY26677.1"/>
    <property type="molecule type" value="Genomic_DNA"/>
</dbReference>
<organism evidence="1 2">
    <name type="scientific">Mycolicibacterium mageritense</name>
    <name type="common">Mycobacterium mageritense</name>
    <dbReference type="NCBI Taxonomy" id="53462"/>
    <lineage>
        <taxon>Bacteria</taxon>
        <taxon>Bacillati</taxon>
        <taxon>Actinomycetota</taxon>
        <taxon>Actinomycetes</taxon>
        <taxon>Mycobacteriales</taxon>
        <taxon>Mycobacteriaceae</taxon>
        <taxon>Mycolicibacterium</taxon>
    </lineage>
</organism>
<dbReference type="Proteomes" id="UP001241092">
    <property type="component" value="Chromosome"/>
</dbReference>
<evidence type="ECO:0000313" key="1">
    <source>
        <dbReference type="EMBL" id="BDY26677.1"/>
    </source>
</evidence>
<name>A0AAI8TQE6_MYCME</name>
<proteinExistence type="predicted"/>
<reference evidence="1" key="1">
    <citation type="submission" date="2023-03" db="EMBL/GenBank/DDBJ databases">
        <title>Draft genome sequence of a Mycolicibacterium mageritense strain H4_3_1 isolated from a hybrid biological-inorganic system reactor.</title>
        <authorList>
            <person name="Feng X."/>
            <person name="Kazama D."/>
            <person name="Sato K."/>
            <person name="Kobayashi H."/>
        </authorList>
    </citation>
    <scope>NUCLEOTIDE SEQUENCE</scope>
    <source>
        <strain evidence="1">H4_3_1</strain>
    </source>
</reference>
<sequence length="112" mass="12177">MYAMIRRYRMTGSMDRLMEKVAAQFAAQLSTEDPAGPAAPVRIPAGILSYQAVRTGDETLLTVTVFASAELLARAQQGAADIRQSLKEFHVEEIETFSGEVSISRVSEALLA</sequence>